<dbReference type="EMBL" id="GDHC01001581">
    <property type="protein sequence ID" value="JAQ17048.1"/>
    <property type="molecule type" value="Transcribed_RNA"/>
</dbReference>
<sequence>ELMFFSLKNKMSAPILNLSVICAVLTVGRAGIIADNMVATPSCQEVNSAADKVLSSINTANKGKVRDFIIPDQTINPTFYGFKVSLKSGDPVALKSSVSNFDGLSRLADTENCSLPIFSSVDGQFTVGPVVWTFPNTTTSFWFLESVGSIVQTAELSMEIAVVQGTMDCRLEAFKLLGINNLMYEFADETWKGWILGKIVSHALSSMDNNQLISQASADITKSIAEDFGNQWCQQQAAIRSM</sequence>
<gene>
    <name evidence="1" type="ORF">g.36107</name>
</gene>
<feature type="non-terminal residue" evidence="1">
    <location>
        <position position="1"/>
    </location>
</feature>
<proteinExistence type="predicted"/>
<organism evidence="1">
    <name type="scientific">Lygus hesperus</name>
    <name type="common">Western plant bug</name>
    <dbReference type="NCBI Taxonomy" id="30085"/>
    <lineage>
        <taxon>Eukaryota</taxon>
        <taxon>Metazoa</taxon>
        <taxon>Ecdysozoa</taxon>
        <taxon>Arthropoda</taxon>
        <taxon>Hexapoda</taxon>
        <taxon>Insecta</taxon>
        <taxon>Pterygota</taxon>
        <taxon>Neoptera</taxon>
        <taxon>Paraneoptera</taxon>
        <taxon>Hemiptera</taxon>
        <taxon>Heteroptera</taxon>
        <taxon>Panheteroptera</taxon>
        <taxon>Cimicomorpha</taxon>
        <taxon>Miridae</taxon>
        <taxon>Mirini</taxon>
        <taxon>Lygus</taxon>
    </lineage>
</organism>
<evidence type="ECO:0000313" key="1">
    <source>
        <dbReference type="EMBL" id="JAQ17048.1"/>
    </source>
</evidence>
<accession>A0A146MB88</accession>
<name>A0A146MB88_LYGHE</name>
<reference evidence="1" key="1">
    <citation type="journal article" date="2016" name="Gigascience">
        <title>De novo construction of an expanded transcriptome assembly for the western tarnished plant bug, Lygus hesperus.</title>
        <authorList>
            <person name="Tassone E.E."/>
            <person name="Geib S.M."/>
            <person name="Hall B."/>
            <person name="Fabrick J.A."/>
            <person name="Brent C.S."/>
            <person name="Hull J.J."/>
        </authorList>
    </citation>
    <scope>NUCLEOTIDE SEQUENCE</scope>
</reference>
<dbReference type="AlphaFoldDB" id="A0A146MB88"/>
<protein>
    <submittedName>
        <fullName evidence="1">Uncharacterized protein</fullName>
    </submittedName>
</protein>